<evidence type="ECO:0000256" key="2">
    <source>
        <dbReference type="SAM" id="SignalP"/>
    </source>
</evidence>
<feature type="compositionally biased region" description="Basic residues" evidence="1">
    <location>
        <begin position="84"/>
        <end position="96"/>
    </location>
</feature>
<feature type="chain" id="PRO_5044568966" evidence="2">
    <location>
        <begin position="32"/>
        <end position="152"/>
    </location>
</feature>
<sequence length="152" mass="16520">MGLHQILKSNPFPSLLIFLTLYISTFLLSSSSCSITSNADEALTQPASVASPSRSLLHVDRHRRLRQEQVFHVKKSPPPPPFLKNKRSKRAKRKKRSHDDDRDRMKAGPFAVMLPKGPVPPSGSSSCHNGIPDSVAALCSLSSGKSHSSAAP</sequence>
<feature type="compositionally biased region" description="Basic and acidic residues" evidence="1">
    <location>
        <begin position="97"/>
        <end position="106"/>
    </location>
</feature>
<evidence type="ECO:0000313" key="5">
    <source>
        <dbReference type="Proteomes" id="UP000515151"/>
    </source>
</evidence>
<protein>
    <submittedName>
        <fullName evidence="6">Uncharacterized protein LOC116205921</fullName>
    </submittedName>
</protein>
<reference evidence="3" key="2">
    <citation type="submission" date="2017-06" db="EMBL/GenBank/DDBJ databases">
        <title>The pomegranate genome and the genomics of punicalagin biosynthesis.</title>
        <authorList>
            <person name="Xu C."/>
        </authorList>
    </citation>
    <scope>NUCLEOTIDE SEQUENCE [LARGE SCALE GENOMIC DNA]</scope>
    <source>
        <tissue evidence="3">Fresh leaf</tissue>
    </source>
</reference>
<feature type="signal peptide" evidence="2">
    <location>
        <begin position="1"/>
        <end position="31"/>
    </location>
</feature>
<dbReference type="RefSeq" id="XP_031394481.1">
    <property type="nucleotide sequence ID" value="XM_031538621.1"/>
</dbReference>
<evidence type="ECO:0000313" key="3">
    <source>
        <dbReference type="EMBL" id="OWM73070.1"/>
    </source>
</evidence>
<name>A0A218WL18_PUNGR</name>
<dbReference type="EMBL" id="MTKT01003953">
    <property type="protein sequence ID" value="OWM73070.1"/>
    <property type="molecule type" value="Genomic_DNA"/>
</dbReference>
<dbReference type="GeneID" id="116205921"/>
<reference evidence="5" key="3">
    <citation type="journal article" date="2020" name="Plant Biotechnol. J.">
        <title>The pomegranate (Punica granatum L.) draft genome dissects genetic divergence between soft- and hard-seeded cultivars.</title>
        <authorList>
            <person name="Luo X."/>
            <person name="Li H."/>
            <person name="Wu Z."/>
            <person name="Yao W."/>
            <person name="Zhao P."/>
            <person name="Cao D."/>
            <person name="Yu H."/>
            <person name="Li K."/>
            <person name="Poudel K."/>
            <person name="Zhao D."/>
            <person name="Zhang F."/>
            <person name="Xia X."/>
            <person name="Chen L."/>
            <person name="Wang Q."/>
            <person name="Jing D."/>
            <person name="Cao S."/>
        </authorList>
    </citation>
    <scope>NUCLEOTIDE SEQUENCE [LARGE SCALE GENOMIC DNA]</scope>
</reference>
<evidence type="ECO:0000256" key="1">
    <source>
        <dbReference type="SAM" id="MobiDB-lite"/>
    </source>
</evidence>
<keyword evidence="5" id="KW-1185">Reference proteome</keyword>
<gene>
    <name evidence="6" type="primary">LOC116205921</name>
    <name evidence="3" type="ORF">CDL15_Pgr001184</name>
</gene>
<dbReference type="AlphaFoldDB" id="A0A218WL18"/>
<organism evidence="3 4">
    <name type="scientific">Punica granatum</name>
    <name type="common">Pomegranate</name>
    <dbReference type="NCBI Taxonomy" id="22663"/>
    <lineage>
        <taxon>Eukaryota</taxon>
        <taxon>Viridiplantae</taxon>
        <taxon>Streptophyta</taxon>
        <taxon>Embryophyta</taxon>
        <taxon>Tracheophyta</taxon>
        <taxon>Spermatophyta</taxon>
        <taxon>Magnoliopsida</taxon>
        <taxon>eudicotyledons</taxon>
        <taxon>Gunneridae</taxon>
        <taxon>Pentapetalae</taxon>
        <taxon>rosids</taxon>
        <taxon>malvids</taxon>
        <taxon>Myrtales</taxon>
        <taxon>Lythraceae</taxon>
        <taxon>Punica</taxon>
    </lineage>
</organism>
<feature type="region of interest" description="Disordered" evidence="1">
    <location>
        <begin position="67"/>
        <end position="131"/>
    </location>
</feature>
<evidence type="ECO:0000313" key="4">
    <source>
        <dbReference type="Proteomes" id="UP000197138"/>
    </source>
</evidence>
<accession>A0A218WL18</accession>
<reference evidence="4" key="1">
    <citation type="journal article" date="2017" name="Plant J.">
        <title>The pomegranate (Punica granatum L.) genome and the genomics of punicalagin biosynthesis.</title>
        <authorList>
            <person name="Qin G."/>
            <person name="Xu C."/>
            <person name="Ming R."/>
            <person name="Tang H."/>
            <person name="Guyot R."/>
            <person name="Kramer E.M."/>
            <person name="Hu Y."/>
            <person name="Yi X."/>
            <person name="Qi Y."/>
            <person name="Xu X."/>
            <person name="Gao Z."/>
            <person name="Pan H."/>
            <person name="Jian J."/>
            <person name="Tian Y."/>
            <person name="Yue Z."/>
            <person name="Xu Y."/>
        </authorList>
    </citation>
    <scope>NUCLEOTIDE SEQUENCE [LARGE SCALE GENOMIC DNA]</scope>
    <source>
        <strain evidence="4">cv. Dabenzi</strain>
    </source>
</reference>
<reference evidence="6" key="4">
    <citation type="submission" date="2025-04" db="UniProtKB">
        <authorList>
            <consortium name="RefSeq"/>
        </authorList>
    </citation>
    <scope>IDENTIFICATION</scope>
    <source>
        <tissue evidence="6">Leaf</tissue>
    </source>
</reference>
<proteinExistence type="predicted"/>
<dbReference type="Proteomes" id="UP000197138">
    <property type="component" value="Unassembled WGS sequence"/>
</dbReference>
<dbReference type="Proteomes" id="UP000515151">
    <property type="component" value="Chromosome 4"/>
</dbReference>
<evidence type="ECO:0000313" key="6">
    <source>
        <dbReference type="RefSeq" id="XP_031394481.1"/>
    </source>
</evidence>
<keyword evidence="2" id="KW-0732">Signal</keyword>